<dbReference type="InterPro" id="IPR000847">
    <property type="entry name" value="LysR_HTH_N"/>
</dbReference>
<dbReference type="Proteomes" id="UP000249061">
    <property type="component" value="Unassembled WGS sequence"/>
</dbReference>
<evidence type="ECO:0000313" key="6">
    <source>
        <dbReference type="EMBL" id="PZR08945.1"/>
    </source>
</evidence>
<proteinExistence type="inferred from homology"/>
<evidence type="ECO:0000256" key="1">
    <source>
        <dbReference type="ARBA" id="ARBA00009437"/>
    </source>
</evidence>
<evidence type="ECO:0000256" key="3">
    <source>
        <dbReference type="ARBA" id="ARBA00023125"/>
    </source>
</evidence>
<feature type="domain" description="HTH lysR-type" evidence="5">
    <location>
        <begin position="18"/>
        <end position="68"/>
    </location>
</feature>
<dbReference type="EMBL" id="QFQP01000023">
    <property type="protein sequence ID" value="PZR08945.1"/>
    <property type="molecule type" value="Genomic_DNA"/>
</dbReference>
<dbReference type="Pfam" id="PF00126">
    <property type="entry name" value="HTH_1"/>
    <property type="match status" value="1"/>
</dbReference>
<comment type="caution">
    <text evidence="6">The sequence shown here is derived from an EMBL/GenBank/DDBJ whole genome shotgun (WGS) entry which is preliminary data.</text>
</comment>
<evidence type="ECO:0000313" key="7">
    <source>
        <dbReference type="Proteomes" id="UP000249061"/>
    </source>
</evidence>
<dbReference type="GO" id="GO:0000976">
    <property type="term" value="F:transcription cis-regulatory region binding"/>
    <property type="evidence" value="ECO:0007669"/>
    <property type="project" value="TreeGrafter"/>
</dbReference>
<evidence type="ECO:0000256" key="4">
    <source>
        <dbReference type="ARBA" id="ARBA00023163"/>
    </source>
</evidence>
<protein>
    <recommendedName>
        <fullName evidence="5">HTH lysR-type domain-containing protein</fullName>
    </recommendedName>
</protein>
<accession>A0A2W5TC38</accession>
<dbReference type="AlphaFoldDB" id="A0A2W5TC38"/>
<sequence length="240" mass="26448">MSSGRQHQVAKIWPWLPTFRLAAEYESLQRASMANGVTVSAVARTIKQLEQELGFPVFVREKTGVRLTPRGERLLEATRGGMRVVDDVLNPRDAWCVAAEPPMFQGFLASAAPLDDDLHHQPPMRAEHAAPALAHGELDLYVGSAPLRHQALQSQALGSLPMVYVSPPGAPQQVMAPLDELQPSLILARRLKQRLLLPALLAPETWPRERATPLHVFVTFRRGCAARSARLVEALRSGLD</sequence>
<gene>
    <name evidence="6" type="ORF">DI536_23975</name>
</gene>
<dbReference type="PROSITE" id="PS50931">
    <property type="entry name" value="HTH_LYSR"/>
    <property type="match status" value="1"/>
</dbReference>
<keyword evidence="4" id="KW-0804">Transcription</keyword>
<dbReference type="InterPro" id="IPR036388">
    <property type="entry name" value="WH-like_DNA-bd_sf"/>
</dbReference>
<dbReference type="InterPro" id="IPR036390">
    <property type="entry name" value="WH_DNA-bd_sf"/>
</dbReference>
<organism evidence="6 7">
    <name type="scientific">Archangium gephyra</name>
    <dbReference type="NCBI Taxonomy" id="48"/>
    <lineage>
        <taxon>Bacteria</taxon>
        <taxon>Pseudomonadati</taxon>
        <taxon>Myxococcota</taxon>
        <taxon>Myxococcia</taxon>
        <taxon>Myxococcales</taxon>
        <taxon>Cystobacterineae</taxon>
        <taxon>Archangiaceae</taxon>
        <taxon>Archangium</taxon>
    </lineage>
</organism>
<dbReference type="Gene3D" id="1.10.10.10">
    <property type="entry name" value="Winged helix-like DNA-binding domain superfamily/Winged helix DNA-binding domain"/>
    <property type="match status" value="1"/>
</dbReference>
<dbReference type="PANTHER" id="PTHR30126:SF40">
    <property type="entry name" value="HTH-TYPE TRANSCRIPTIONAL REGULATOR GLTR"/>
    <property type="match status" value="1"/>
</dbReference>
<evidence type="ECO:0000259" key="5">
    <source>
        <dbReference type="PROSITE" id="PS50931"/>
    </source>
</evidence>
<name>A0A2W5TC38_9BACT</name>
<reference evidence="6 7" key="1">
    <citation type="submission" date="2017-08" db="EMBL/GenBank/DDBJ databases">
        <title>Infants hospitalized years apart are colonized by the same room-sourced microbial strains.</title>
        <authorList>
            <person name="Brooks B."/>
            <person name="Olm M.R."/>
            <person name="Firek B.A."/>
            <person name="Baker R."/>
            <person name="Thomas B.C."/>
            <person name="Morowitz M.J."/>
            <person name="Banfield J.F."/>
        </authorList>
    </citation>
    <scope>NUCLEOTIDE SEQUENCE [LARGE SCALE GENOMIC DNA]</scope>
    <source>
        <strain evidence="6">S2_003_000_R2_14</strain>
    </source>
</reference>
<evidence type="ECO:0000256" key="2">
    <source>
        <dbReference type="ARBA" id="ARBA00023015"/>
    </source>
</evidence>
<dbReference type="GO" id="GO:0003700">
    <property type="term" value="F:DNA-binding transcription factor activity"/>
    <property type="evidence" value="ECO:0007669"/>
    <property type="project" value="InterPro"/>
</dbReference>
<comment type="similarity">
    <text evidence="1">Belongs to the LysR transcriptional regulatory family.</text>
</comment>
<keyword evidence="2" id="KW-0805">Transcription regulation</keyword>
<dbReference type="PANTHER" id="PTHR30126">
    <property type="entry name" value="HTH-TYPE TRANSCRIPTIONAL REGULATOR"/>
    <property type="match status" value="1"/>
</dbReference>
<dbReference type="SUPFAM" id="SSF46785">
    <property type="entry name" value="Winged helix' DNA-binding domain"/>
    <property type="match status" value="1"/>
</dbReference>
<keyword evidence="3" id="KW-0238">DNA-binding</keyword>